<evidence type="ECO:0000313" key="1">
    <source>
        <dbReference type="EMBL" id="SFS03861.1"/>
    </source>
</evidence>
<accession>A0A1I6LKF8</accession>
<dbReference type="AlphaFoldDB" id="A0A1I6LKF8"/>
<dbReference type="OrthoDB" id="1864276at2"/>
<dbReference type="Proteomes" id="UP000199659">
    <property type="component" value="Unassembled WGS sequence"/>
</dbReference>
<gene>
    <name evidence="1" type="ORF">SAMN05661086_03349</name>
</gene>
<reference evidence="1 2" key="1">
    <citation type="submission" date="2016-10" db="EMBL/GenBank/DDBJ databases">
        <authorList>
            <person name="de Groot N.N."/>
        </authorList>
    </citation>
    <scope>NUCLEOTIDE SEQUENCE [LARGE SCALE GENOMIC DNA]</scope>
    <source>
        <strain evidence="1 2">743A</strain>
    </source>
</reference>
<dbReference type="Gene3D" id="2.160.20.110">
    <property type="match status" value="1"/>
</dbReference>
<sequence length="599" mass="64053">MREKGKKRILVLLFFMLFSIAVMLPKENVKAVTSGFWTDRGNFTDRWYDAATGLDYQGNTGTEGDPYVISNEKDLAALSYYSNLNPSAGGSNFSGKYIEFDVYGIDLSNYEWTGIGSSYPFYGNIIGNDVNIYNVLIGGCGQSQDYTYVGFFGSSYGQVADVNLYKINYVADFSTYVGGFAAIAGGKMKSCTVEGKIYAAEAPLKVLGGFIGEGMEIETVKMCDADVYIYVKNISSVPDIAGFMARGKGYFKNCYSINNINVVKSIVLNVGGFIGDGNAGTKVVGSKVSKAIQITEDCNITNVGGFAGSNLGSAEYCNSYIKIQSSKSFIAFVGGFIGASLVNDAFYQCDVRNVIQLDETTCKAVGGFFGFAARISQSECNAEGTVFVELCGYAGGFGGLAERCELGYNSAKEDVTAKNAEAGYGCAGGFIGFCCDSCVKLCNEQGTVNVGNGFNVGGFYGWVARGTTIITYTITDIYSGNNCRAGGYAGYYDGEMIGDSYCTGIVSANGSSLVGGAIGYTSGNDQIRSLFWNKDKQQIVNGVIRTNNVAFGNGNSSPNVTGVSDGDMRGRVFVDMLNNTGFYSNWTNDYLGGYPYYLD</sequence>
<evidence type="ECO:0000313" key="2">
    <source>
        <dbReference type="Proteomes" id="UP000199659"/>
    </source>
</evidence>
<organism evidence="1 2">
    <name type="scientific">Anaeromicropila populeti</name>
    <dbReference type="NCBI Taxonomy" id="37658"/>
    <lineage>
        <taxon>Bacteria</taxon>
        <taxon>Bacillati</taxon>
        <taxon>Bacillota</taxon>
        <taxon>Clostridia</taxon>
        <taxon>Lachnospirales</taxon>
        <taxon>Lachnospiraceae</taxon>
        <taxon>Anaeromicropila</taxon>
    </lineage>
</organism>
<dbReference type="STRING" id="37658.SAMN05661086_03349"/>
<evidence type="ECO:0008006" key="3">
    <source>
        <dbReference type="Google" id="ProtNLM"/>
    </source>
</evidence>
<name>A0A1I6LKF8_9FIRM</name>
<proteinExistence type="predicted"/>
<protein>
    <recommendedName>
        <fullName evidence="3">The GLUG motif-containing protein</fullName>
    </recommendedName>
</protein>
<dbReference type="EMBL" id="FOYZ01000017">
    <property type="protein sequence ID" value="SFS03861.1"/>
    <property type="molecule type" value="Genomic_DNA"/>
</dbReference>
<dbReference type="RefSeq" id="WP_092563410.1">
    <property type="nucleotide sequence ID" value="NZ_FOYZ01000017.1"/>
</dbReference>
<keyword evidence="2" id="KW-1185">Reference proteome</keyword>